<reference evidence="2" key="1">
    <citation type="journal article" date="2021" name="G3 (Bethesda)">
        <title>Genome and transcriptome analysis of the beet armyworm Spodoptera exigua reveals targets for pest control. .</title>
        <authorList>
            <person name="Simon S."/>
            <person name="Breeschoten T."/>
            <person name="Jansen H.J."/>
            <person name="Dirks R.P."/>
            <person name="Schranz M.E."/>
            <person name="Ros V.I.D."/>
        </authorList>
    </citation>
    <scope>NUCLEOTIDE SEQUENCE</scope>
    <source>
        <strain evidence="2">TB_SE_WUR_2020</strain>
    </source>
</reference>
<evidence type="ECO:0000313" key="2">
    <source>
        <dbReference type="EMBL" id="KAH9627950.1"/>
    </source>
</evidence>
<dbReference type="AlphaFoldDB" id="A0A922S869"/>
<gene>
    <name evidence="2" type="ORF">HF086_015394</name>
</gene>
<organism evidence="2 3">
    <name type="scientific">Spodoptera exigua</name>
    <name type="common">Beet armyworm</name>
    <name type="synonym">Noctua fulgens</name>
    <dbReference type="NCBI Taxonomy" id="7107"/>
    <lineage>
        <taxon>Eukaryota</taxon>
        <taxon>Metazoa</taxon>
        <taxon>Ecdysozoa</taxon>
        <taxon>Arthropoda</taxon>
        <taxon>Hexapoda</taxon>
        <taxon>Insecta</taxon>
        <taxon>Pterygota</taxon>
        <taxon>Neoptera</taxon>
        <taxon>Endopterygota</taxon>
        <taxon>Lepidoptera</taxon>
        <taxon>Glossata</taxon>
        <taxon>Ditrysia</taxon>
        <taxon>Noctuoidea</taxon>
        <taxon>Noctuidae</taxon>
        <taxon>Amphipyrinae</taxon>
        <taxon>Spodoptera</taxon>
    </lineage>
</organism>
<protein>
    <submittedName>
        <fullName evidence="2">Uncharacterized protein</fullName>
    </submittedName>
</protein>
<feature type="compositionally biased region" description="Polar residues" evidence="1">
    <location>
        <begin position="33"/>
        <end position="76"/>
    </location>
</feature>
<dbReference type="Proteomes" id="UP000814243">
    <property type="component" value="Unassembled WGS sequence"/>
</dbReference>
<evidence type="ECO:0000256" key="1">
    <source>
        <dbReference type="SAM" id="MobiDB-lite"/>
    </source>
</evidence>
<name>A0A922S869_SPOEX</name>
<proteinExistence type="predicted"/>
<feature type="region of interest" description="Disordered" evidence="1">
    <location>
        <begin position="17"/>
        <end position="76"/>
    </location>
</feature>
<dbReference type="EMBL" id="JACEFF010000934">
    <property type="protein sequence ID" value="KAH9627950.1"/>
    <property type="molecule type" value="Genomic_DNA"/>
</dbReference>
<accession>A0A922S869</accession>
<sequence length="76" mass="8828">MPTASLSLPHSVSRIKDYQRFKSNKKRRDSREVNINNRQLTQWRTQPDRTSSLETIKTTDGETSLRSNKSISTNPH</sequence>
<evidence type="ECO:0000313" key="3">
    <source>
        <dbReference type="Proteomes" id="UP000814243"/>
    </source>
</evidence>
<comment type="caution">
    <text evidence="2">The sequence shown here is derived from an EMBL/GenBank/DDBJ whole genome shotgun (WGS) entry which is preliminary data.</text>
</comment>